<protein>
    <submittedName>
        <fullName evidence="2">Uncharacterized protein</fullName>
    </submittedName>
</protein>
<keyword evidence="3" id="KW-1185">Reference proteome</keyword>
<dbReference type="RefSeq" id="WP_190705991.1">
    <property type="nucleotide sequence ID" value="NZ_JAMPKX010000008.1"/>
</dbReference>
<organism evidence="2 3">
    <name type="scientific">Leptolyngbya subtilissima DQ-A4</name>
    <dbReference type="NCBI Taxonomy" id="2933933"/>
    <lineage>
        <taxon>Bacteria</taxon>
        <taxon>Bacillati</taxon>
        <taxon>Cyanobacteriota</taxon>
        <taxon>Cyanophyceae</taxon>
        <taxon>Leptolyngbyales</taxon>
        <taxon>Leptolyngbyaceae</taxon>
        <taxon>Leptolyngbya group</taxon>
        <taxon>Leptolyngbya</taxon>
    </lineage>
</organism>
<evidence type="ECO:0000256" key="1">
    <source>
        <dbReference type="SAM" id="MobiDB-lite"/>
    </source>
</evidence>
<evidence type="ECO:0000313" key="3">
    <source>
        <dbReference type="Proteomes" id="UP001482513"/>
    </source>
</evidence>
<reference evidence="2 3" key="1">
    <citation type="submission" date="2022-04" db="EMBL/GenBank/DDBJ databases">
        <title>Positive selection, recombination, and allopatry shape intraspecific diversity of widespread and dominant cyanobacteria.</title>
        <authorList>
            <person name="Wei J."/>
            <person name="Shu W."/>
            <person name="Hu C."/>
        </authorList>
    </citation>
    <scope>NUCLEOTIDE SEQUENCE [LARGE SCALE GENOMIC DNA]</scope>
    <source>
        <strain evidence="2 3">DQ-A4</strain>
    </source>
</reference>
<comment type="caution">
    <text evidence="2">The sequence shown here is derived from an EMBL/GenBank/DDBJ whole genome shotgun (WGS) entry which is preliminary data.</text>
</comment>
<dbReference type="EMBL" id="JAMPKX010000008">
    <property type="protein sequence ID" value="MEP0948535.1"/>
    <property type="molecule type" value="Genomic_DNA"/>
</dbReference>
<gene>
    <name evidence="2" type="ORF">NC992_16745</name>
</gene>
<feature type="region of interest" description="Disordered" evidence="1">
    <location>
        <begin position="54"/>
        <end position="84"/>
    </location>
</feature>
<name>A0ABV0K6Y1_9CYAN</name>
<proteinExistence type="predicted"/>
<evidence type="ECO:0000313" key="2">
    <source>
        <dbReference type="EMBL" id="MEP0948535.1"/>
    </source>
</evidence>
<accession>A0ABV0K6Y1</accession>
<dbReference type="Proteomes" id="UP001482513">
    <property type="component" value="Unassembled WGS sequence"/>
</dbReference>
<sequence length="283" mass="28902">MTYSAKPRQAREPKLKSLANRKLYSAIAGGLLLAIAAGATIKLTTADSRTNEVTEVAPVSDQAADSALTPATGEAATPFQSKPFHAASPPLRLADPSLLRSTSPQARVEAIAAGRSDPFASVVLPGPKVSRSRPAAAVLTPAPAVARGQALPTVPVSATQSLPPLPQVTQSVALPNLPAPFLPGSVPPTPTDLAVAPTGSPAFQNLVDQVVVSGVVQVGSGISVIITEPGSTVSRRVAQGDMLAGGRIRLKSVDMSGQEPMVVLTYDGKDYTRTVGAPMVSAL</sequence>